<sequence length="144" mass="15741">MIIVDVNLLLYAVITGFAEHQRARAWFEATLNSPTQVVLTAPAVFGFLRIATSPRVMVSPLPVADAVGYIQSWLERPNVEFRSPGPRHLAIAFDLLARIGTAGNLTTDVQLAAYAIEFDAEICSNDADFGRFPDVRWANPLSPG</sequence>
<keyword evidence="9" id="KW-1185">Reference proteome</keyword>
<evidence type="ECO:0000256" key="5">
    <source>
        <dbReference type="ARBA" id="ARBA00022842"/>
    </source>
</evidence>
<evidence type="ECO:0000259" key="7">
    <source>
        <dbReference type="Pfam" id="PF01850"/>
    </source>
</evidence>
<evidence type="ECO:0000256" key="1">
    <source>
        <dbReference type="ARBA" id="ARBA00022649"/>
    </source>
</evidence>
<gene>
    <name evidence="6" type="primary">vapC</name>
    <name evidence="8" type="ORF">JQS43_00690</name>
</gene>
<comment type="cofactor">
    <cofactor evidence="6">
        <name>Mg(2+)</name>
        <dbReference type="ChEBI" id="CHEBI:18420"/>
    </cofactor>
</comment>
<dbReference type="InterPro" id="IPR006226">
    <property type="entry name" value="Mtu_PIN"/>
</dbReference>
<keyword evidence="2 6" id="KW-0540">Nuclease</keyword>
<dbReference type="RefSeq" id="WP_239677112.1">
    <property type="nucleotide sequence ID" value="NZ_CP070499.1"/>
</dbReference>
<feature type="binding site" evidence="6">
    <location>
        <position position="5"/>
    </location>
    <ligand>
        <name>Mg(2+)</name>
        <dbReference type="ChEBI" id="CHEBI:18420"/>
    </ligand>
</feature>
<protein>
    <recommendedName>
        <fullName evidence="6">Ribonuclease VapC</fullName>
        <shortName evidence="6">RNase VapC</shortName>
        <ecNumber evidence="6">3.1.-.-</ecNumber>
    </recommendedName>
    <alternativeName>
        <fullName evidence="6">Toxin VapC</fullName>
    </alternativeName>
</protein>
<dbReference type="HAMAP" id="MF_00265">
    <property type="entry name" value="VapC_Nob1"/>
    <property type="match status" value="1"/>
</dbReference>
<dbReference type="EMBL" id="CP070499">
    <property type="protein sequence ID" value="QSB14948.1"/>
    <property type="molecule type" value="Genomic_DNA"/>
</dbReference>
<proteinExistence type="inferred from homology"/>
<dbReference type="InterPro" id="IPR002716">
    <property type="entry name" value="PIN_dom"/>
</dbReference>
<dbReference type="GO" id="GO:0016788">
    <property type="term" value="F:hydrolase activity, acting on ester bonds"/>
    <property type="evidence" value="ECO:0007669"/>
    <property type="project" value="InterPro"/>
</dbReference>
<dbReference type="InterPro" id="IPR029060">
    <property type="entry name" value="PIN-like_dom_sf"/>
</dbReference>
<feature type="domain" description="PIN" evidence="7">
    <location>
        <begin position="2"/>
        <end position="133"/>
    </location>
</feature>
<evidence type="ECO:0000256" key="2">
    <source>
        <dbReference type="ARBA" id="ARBA00022722"/>
    </source>
</evidence>
<dbReference type="CDD" id="cd18678">
    <property type="entry name" value="PIN_MtVapC25_VapC33-like"/>
    <property type="match status" value="1"/>
</dbReference>
<organism evidence="8 9">
    <name type="scientific">Natronosporangium hydrolyticum</name>
    <dbReference type="NCBI Taxonomy" id="2811111"/>
    <lineage>
        <taxon>Bacteria</taxon>
        <taxon>Bacillati</taxon>
        <taxon>Actinomycetota</taxon>
        <taxon>Actinomycetes</taxon>
        <taxon>Micromonosporales</taxon>
        <taxon>Micromonosporaceae</taxon>
        <taxon>Natronosporangium</taxon>
    </lineage>
</organism>
<comment type="function">
    <text evidence="6">Toxic component of a toxin-antitoxin (TA) system. An RNase.</text>
</comment>
<reference evidence="8" key="1">
    <citation type="submission" date="2021-02" db="EMBL/GenBank/DDBJ databases">
        <title>Natrosporangium hydrolyticum gen. nov., sp. nov, a haloalkaliphilic actinobacterium from a soda solonchak soil.</title>
        <authorList>
            <person name="Sorokin D.Y."/>
            <person name="Khijniak T.V."/>
            <person name="Zakharycheva A.P."/>
            <person name="Boueva O.V."/>
            <person name="Ariskina E.V."/>
            <person name="Hahnke R.L."/>
            <person name="Bunk B."/>
            <person name="Sproer C."/>
            <person name="Schumann P."/>
            <person name="Evtushenko L.I."/>
            <person name="Kublanov I.V."/>
        </authorList>
    </citation>
    <scope>NUCLEOTIDE SEQUENCE</scope>
    <source>
        <strain evidence="8">DSM 106523</strain>
    </source>
</reference>
<evidence type="ECO:0000256" key="6">
    <source>
        <dbReference type="HAMAP-Rule" id="MF_00265"/>
    </source>
</evidence>
<evidence type="ECO:0000256" key="3">
    <source>
        <dbReference type="ARBA" id="ARBA00022723"/>
    </source>
</evidence>
<evidence type="ECO:0000313" key="9">
    <source>
        <dbReference type="Proteomes" id="UP000662857"/>
    </source>
</evidence>
<evidence type="ECO:0000256" key="4">
    <source>
        <dbReference type="ARBA" id="ARBA00022801"/>
    </source>
</evidence>
<evidence type="ECO:0000313" key="8">
    <source>
        <dbReference type="EMBL" id="QSB14948.1"/>
    </source>
</evidence>
<dbReference type="GO" id="GO:0090729">
    <property type="term" value="F:toxin activity"/>
    <property type="evidence" value="ECO:0007669"/>
    <property type="project" value="UniProtKB-KW"/>
</dbReference>
<dbReference type="Proteomes" id="UP000662857">
    <property type="component" value="Chromosome"/>
</dbReference>
<dbReference type="Pfam" id="PF01850">
    <property type="entry name" value="PIN"/>
    <property type="match status" value="1"/>
</dbReference>
<dbReference type="GO" id="GO:0045926">
    <property type="term" value="P:negative regulation of growth"/>
    <property type="evidence" value="ECO:0007669"/>
    <property type="project" value="UniProtKB-ARBA"/>
</dbReference>
<dbReference type="SUPFAM" id="SSF88723">
    <property type="entry name" value="PIN domain-like"/>
    <property type="match status" value="1"/>
</dbReference>
<dbReference type="GO" id="GO:0000287">
    <property type="term" value="F:magnesium ion binding"/>
    <property type="evidence" value="ECO:0007669"/>
    <property type="project" value="UniProtKB-UniRule"/>
</dbReference>
<accession>A0A895YM38</accession>
<dbReference type="InterPro" id="IPR022907">
    <property type="entry name" value="VapC_family"/>
</dbReference>
<dbReference type="KEGG" id="nhy:JQS43_00690"/>
<dbReference type="NCBIfam" id="TIGR00028">
    <property type="entry name" value="Mtu_PIN_fam"/>
    <property type="match status" value="1"/>
</dbReference>
<feature type="binding site" evidence="6">
    <location>
        <position position="108"/>
    </location>
    <ligand>
        <name>Mg(2+)</name>
        <dbReference type="ChEBI" id="CHEBI:18420"/>
    </ligand>
</feature>
<comment type="similarity">
    <text evidence="6">Belongs to the PINc/VapC protein family.</text>
</comment>
<dbReference type="Gene3D" id="3.40.50.1010">
    <property type="entry name" value="5'-nuclease"/>
    <property type="match status" value="1"/>
</dbReference>
<keyword evidence="4 6" id="KW-0378">Hydrolase</keyword>
<dbReference type="GO" id="GO:0004540">
    <property type="term" value="F:RNA nuclease activity"/>
    <property type="evidence" value="ECO:0007669"/>
    <property type="project" value="InterPro"/>
</dbReference>
<keyword evidence="5 6" id="KW-0460">Magnesium</keyword>
<keyword evidence="6" id="KW-0800">Toxin</keyword>
<dbReference type="AlphaFoldDB" id="A0A895YM38"/>
<dbReference type="EC" id="3.1.-.-" evidence="6"/>
<keyword evidence="1 6" id="KW-1277">Toxin-antitoxin system</keyword>
<keyword evidence="3 6" id="KW-0479">Metal-binding</keyword>
<name>A0A895YM38_9ACTN</name>